<dbReference type="InterPro" id="IPR002645">
    <property type="entry name" value="STAS_dom"/>
</dbReference>
<dbReference type="InterPro" id="IPR058548">
    <property type="entry name" value="MlaB-like_STAS"/>
</dbReference>
<dbReference type="InterPro" id="IPR052746">
    <property type="entry name" value="MlaB_ABC_Transporter"/>
</dbReference>
<dbReference type="SUPFAM" id="SSF52091">
    <property type="entry name" value="SpoIIaa-like"/>
    <property type="match status" value="1"/>
</dbReference>
<evidence type="ECO:0000313" key="3">
    <source>
        <dbReference type="Proteomes" id="UP000654304"/>
    </source>
</evidence>
<accession>A0ABR7A1G9</accession>
<dbReference type="PANTHER" id="PTHR35849">
    <property type="entry name" value="BLR2341 PROTEIN"/>
    <property type="match status" value="1"/>
</dbReference>
<dbReference type="PANTHER" id="PTHR35849:SF2">
    <property type="entry name" value="BLR2341 PROTEIN"/>
    <property type="match status" value="1"/>
</dbReference>
<comment type="caution">
    <text evidence="2">The sequence shown here is derived from an EMBL/GenBank/DDBJ whole genome shotgun (WGS) entry which is preliminary data.</text>
</comment>
<dbReference type="CDD" id="cd07043">
    <property type="entry name" value="STAS_anti-anti-sigma_factors"/>
    <property type="match status" value="1"/>
</dbReference>
<protein>
    <submittedName>
        <fullName evidence="2">STAS domain-containing protein</fullName>
    </submittedName>
</protein>
<evidence type="ECO:0000259" key="1">
    <source>
        <dbReference type="PROSITE" id="PS50801"/>
    </source>
</evidence>
<feature type="domain" description="STAS" evidence="1">
    <location>
        <begin position="1"/>
        <end position="94"/>
    </location>
</feature>
<dbReference type="Pfam" id="PF13466">
    <property type="entry name" value="STAS_2"/>
    <property type="match status" value="1"/>
</dbReference>
<dbReference type="Proteomes" id="UP000654304">
    <property type="component" value="Unassembled WGS sequence"/>
</dbReference>
<dbReference type="EMBL" id="JACOGD010000002">
    <property type="protein sequence ID" value="MBC3930758.1"/>
    <property type="molecule type" value="Genomic_DNA"/>
</dbReference>
<evidence type="ECO:0000313" key="2">
    <source>
        <dbReference type="EMBL" id="MBC3930758.1"/>
    </source>
</evidence>
<sequence length="94" mass="10653">MKNLDIQGELTIYTAATEKQRLQEFLEQDNQLEVNLSRVSEMDTAGLQILILMKKEAERSGKNLRYVMHSQAVLEIMELSNTTASFGDPVVLHS</sequence>
<gene>
    <name evidence="2" type="ORF">H8K43_03655</name>
</gene>
<reference evidence="2 3" key="1">
    <citation type="submission" date="2020-08" db="EMBL/GenBank/DDBJ databases">
        <title>Novel species isolated from subtropical streams in China.</title>
        <authorList>
            <person name="Lu H."/>
        </authorList>
    </citation>
    <scope>NUCLEOTIDE SEQUENCE [LARGE SCALE GENOMIC DNA]</scope>
    <source>
        <strain evidence="2 3">CY22W</strain>
    </source>
</reference>
<name>A0ABR7A1G9_9BURK</name>
<keyword evidence="3" id="KW-1185">Reference proteome</keyword>
<proteinExistence type="predicted"/>
<dbReference type="InterPro" id="IPR036513">
    <property type="entry name" value="STAS_dom_sf"/>
</dbReference>
<dbReference type="PROSITE" id="PS50801">
    <property type="entry name" value="STAS"/>
    <property type="match status" value="1"/>
</dbReference>
<organism evidence="2 3">
    <name type="scientific">Undibacterium curvum</name>
    <dbReference type="NCBI Taxonomy" id="2762294"/>
    <lineage>
        <taxon>Bacteria</taxon>
        <taxon>Pseudomonadati</taxon>
        <taxon>Pseudomonadota</taxon>
        <taxon>Betaproteobacteria</taxon>
        <taxon>Burkholderiales</taxon>
        <taxon>Oxalobacteraceae</taxon>
        <taxon>Undibacterium</taxon>
    </lineage>
</organism>
<dbReference type="RefSeq" id="WP_186902619.1">
    <property type="nucleotide sequence ID" value="NZ_JACOGD010000002.1"/>
</dbReference>
<dbReference type="Gene3D" id="3.30.750.24">
    <property type="entry name" value="STAS domain"/>
    <property type="match status" value="1"/>
</dbReference>